<keyword evidence="2" id="KW-1185">Reference proteome</keyword>
<dbReference type="EMBL" id="ML120377">
    <property type="protein sequence ID" value="RPB00762.1"/>
    <property type="molecule type" value="Genomic_DNA"/>
</dbReference>
<name>A0A3N4JV93_9PEZI</name>
<accession>A0A3N4JV93</accession>
<gene>
    <name evidence="1" type="ORF">L873DRAFT_740489</name>
</gene>
<reference evidence="1 2" key="1">
    <citation type="journal article" date="2018" name="Nat. Ecol. Evol.">
        <title>Pezizomycetes genomes reveal the molecular basis of ectomycorrhizal truffle lifestyle.</title>
        <authorList>
            <person name="Murat C."/>
            <person name="Payen T."/>
            <person name="Noel B."/>
            <person name="Kuo A."/>
            <person name="Morin E."/>
            <person name="Chen J."/>
            <person name="Kohler A."/>
            <person name="Krizsan K."/>
            <person name="Balestrini R."/>
            <person name="Da Silva C."/>
            <person name="Montanini B."/>
            <person name="Hainaut M."/>
            <person name="Levati E."/>
            <person name="Barry K.W."/>
            <person name="Belfiori B."/>
            <person name="Cichocki N."/>
            <person name="Clum A."/>
            <person name="Dockter R.B."/>
            <person name="Fauchery L."/>
            <person name="Guy J."/>
            <person name="Iotti M."/>
            <person name="Le Tacon F."/>
            <person name="Lindquist E.A."/>
            <person name="Lipzen A."/>
            <person name="Malagnac F."/>
            <person name="Mello A."/>
            <person name="Molinier V."/>
            <person name="Miyauchi S."/>
            <person name="Poulain J."/>
            <person name="Riccioni C."/>
            <person name="Rubini A."/>
            <person name="Sitrit Y."/>
            <person name="Splivallo R."/>
            <person name="Traeger S."/>
            <person name="Wang M."/>
            <person name="Zifcakova L."/>
            <person name="Wipf D."/>
            <person name="Zambonelli A."/>
            <person name="Paolocci F."/>
            <person name="Nowrousian M."/>
            <person name="Ottonello S."/>
            <person name="Baldrian P."/>
            <person name="Spatafora J.W."/>
            <person name="Henrissat B."/>
            <person name="Nagy L.G."/>
            <person name="Aury J.M."/>
            <person name="Wincker P."/>
            <person name="Grigoriev I.V."/>
            <person name="Bonfante P."/>
            <person name="Martin F.M."/>
        </authorList>
    </citation>
    <scope>NUCLEOTIDE SEQUENCE [LARGE SCALE GENOMIC DNA]</scope>
    <source>
        <strain evidence="1 2">120613-1</strain>
    </source>
</reference>
<evidence type="ECO:0000313" key="2">
    <source>
        <dbReference type="Proteomes" id="UP000276215"/>
    </source>
</evidence>
<organism evidence="1 2">
    <name type="scientific">Choiromyces venosus 120613-1</name>
    <dbReference type="NCBI Taxonomy" id="1336337"/>
    <lineage>
        <taxon>Eukaryota</taxon>
        <taxon>Fungi</taxon>
        <taxon>Dikarya</taxon>
        <taxon>Ascomycota</taxon>
        <taxon>Pezizomycotina</taxon>
        <taxon>Pezizomycetes</taxon>
        <taxon>Pezizales</taxon>
        <taxon>Tuberaceae</taxon>
        <taxon>Choiromyces</taxon>
    </lineage>
</organism>
<protein>
    <submittedName>
        <fullName evidence="1">Uncharacterized protein</fullName>
    </submittedName>
</protein>
<proteinExistence type="predicted"/>
<dbReference type="Proteomes" id="UP000276215">
    <property type="component" value="Unassembled WGS sequence"/>
</dbReference>
<sequence length="65" mass="7514">MSLDYCACRMFVAASPKIYVTFFFVFTSSKIPTSVRGFGYRTPQRRKTWGRAEFCIGVGRLIEDF</sequence>
<evidence type="ECO:0000313" key="1">
    <source>
        <dbReference type="EMBL" id="RPB00762.1"/>
    </source>
</evidence>
<dbReference type="AlphaFoldDB" id="A0A3N4JV93"/>